<organism evidence="1 2">
    <name type="scientific">Romanomermis culicivorax</name>
    <name type="common">Nematode worm</name>
    <dbReference type="NCBI Taxonomy" id="13658"/>
    <lineage>
        <taxon>Eukaryota</taxon>
        <taxon>Metazoa</taxon>
        <taxon>Ecdysozoa</taxon>
        <taxon>Nematoda</taxon>
        <taxon>Enoplea</taxon>
        <taxon>Dorylaimia</taxon>
        <taxon>Mermithida</taxon>
        <taxon>Mermithoidea</taxon>
        <taxon>Mermithidae</taxon>
        <taxon>Romanomermis</taxon>
    </lineage>
</organism>
<name>A0A915KGZ2_ROMCU</name>
<accession>A0A915KGZ2</accession>
<dbReference type="Proteomes" id="UP000887565">
    <property type="component" value="Unplaced"/>
</dbReference>
<keyword evidence="1" id="KW-1185">Reference proteome</keyword>
<evidence type="ECO:0000313" key="2">
    <source>
        <dbReference type="WBParaSite" id="nRc.2.0.1.t37997-RA"/>
    </source>
</evidence>
<dbReference type="WBParaSite" id="nRc.2.0.1.t37997-RA">
    <property type="protein sequence ID" value="nRc.2.0.1.t37997-RA"/>
    <property type="gene ID" value="nRc.2.0.1.g37997"/>
</dbReference>
<evidence type="ECO:0000313" key="1">
    <source>
        <dbReference type="Proteomes" id="UP000887565"/>
    </source>
</evidence>
<sequence length="70" mass="8055">MPVLDFKLLQWFRHWHHRLPSPGRWCRSMAGDGASGGPRAEICDTGHSKPIHDTKNDWRRQCGCVVSTDR</sequence>
<reference evidence="2" key="1">
    <citation type="submission" date="2022-11" db="UniProtKB">
        <authorList>
            <consortium name="WormBaseParasite"/>
        </authorList>
    </citation>
    <scope>IDENTIFICATION</scope>
</reference>
<dbReference type="AlphaFoldDB" id="A0A915KGZ2"/>
<proteinExistence type="predicted"/>
<protein>
    <submittedName>
        <fullName evidence="2">Uncharacterized protein</fullName>
    </submittedName>
</protein>